<keyword evidence="1" id="KW-0812">Transmembrane</keyword>
<feature type="transmembrane region" description="Helical" evidence="1">
    <location>
        <begin position="45"/>
        <end position="63"/>
    </location>
</feature>
<evidence type="ECO:0000313" key="3">
    <source>
        <dbReference type="Proteomes" id="UP001169862"/>
    </source>
</evidence>
<dbReference type="AlphaFoldDB" id="A0AAW7XL18"/>
<feature type="transmembrane region" description="Helical" evidence="1">
    <location>
        <begin position="100"/>
        <end position="118"/>
    </location>
</feature>
<feature type="transmembrane region" description="Helical" evidence="1">
    <location>
        <begin position="322"/>
        <end position="343"/>
    </location>
</feature>
<accession>A0AAW7XL18</accession>
<dbReference type="EMBL" id="JAUOPG010000008">
    <property type="protein sequence ID" value="MDO6454347.1"/>
    <property type="molecule type" value="Genomic_DNA"/>
</dbReference>
<feature type="transmembrane region" description="Helical" evidence="1">
    <location>
        <begin position="355"/>
        <end position="374"/>
    </location>
</feature>
<evidence type="ECO:0000256" key="1">
    <source>
        <dbReference type="SAM" id="Phobius"/>
    </source>
</evidence>
<feature type="transmembrane region" description="Helical" evidence="1">
    <location>
        <begin position="12"/>
        <end position="39"/>
    </location>
</feature>
<keyword evidence="1" id="KW-1133">Transmembrane helix</keyword>
<feature type="transmembrane region" description="Helical" evidence="1">
    <location>
        <begin position="130"/>
        <end position="148"/>
    </location>
</feature>
<feature type="transmembrane region" description="Helical" evidence="1">
    <location>
        <begin position="168"/>
        <end position="190"/>
    </location>
</feature>
<name>A0AAW7XL18_9GAMM</name>
<protein>
    <submittedName>
        <fullName evidence="2">Uncharacterized protein</fullName>
    </submittedName>
</protein>
<gene>
    <name evidence="2" type="ORF">Q4490_12305</name>
</gene>
<organism evidence="2 3">
    <name type="scientific">Neptunomonas phycophila</name>
    <dbReference type="NCBI Taxonomy" id="1572645"/>
    <lineage>
        <taxon>Bacteria</taxon>
        <taxon>Pseudomonadati</taxon>
        <taxon>Pseudomonadota</taxon>
        <taxon>Gammaproteobacteria</taxon>
        <taxon>Oceanospirillales</taxon>
        <taxon>Oceanospirillaceae</taxon>
        <taxon>Neptunomonas</taxon>
    </lineage>
</organism>
<feature type="transmembrane region" description="Helical" evidence="1">
    <location>
        <begin position="197"/>
        <end position="225"/>
    </location>
</feature>
<feature type="transmembrane region" description="Helical" evidence="1">
    <location>
        <begin position="70"/>
        <end position="88"/>
    </location>
</feature>
<feature type="transmembrane region" description="Helical" evidence="1">
    <location>
        <begin position="231"/>
        <end position="251"/>
    </location>
</feature>
<evidence type="ECO:0000313" key="2">
    <source>
        <dbReference type="EMBL" id="MDO6454347.1"/>
    </source>
</evidence>
<proteinExistence type="predicted"/>
<comment type="caution">
    <text evidence="2">The sequence shown here is derived from an EMBL/GenBank/DDBJ whole genome shotgun (WGS) entry which is preliminary data.</text>
</comment>
<reference evidence="2" key="1">
    <citation type="submission" date="2023-07" db="EMBL/GenBank/DDBJ databases">
        <title>Genome content predicts the carbon catabolic preferences of heterotrophic bacteria.</title>
        <authorList>
            <person name="Gralka M."/>
        </authorList>
    </citation>
    <scope>NUCLEOTIDE SEQUENCE</scope>
    <source>
        <strain evidence="2">I2M16</strain>
    </source>
</reference>
<keyword evidence="1" id="KW-0472">Membrane</keyword>
<feature type="transmembrane region" description="Helical" evidence="1">
    <location>
        <begin position="263"/>
        <end position="281"/>
    </location>
</feature>
<feature type="transmembrane region" description="Helical" evidence="1">
    <location>
        <begin position="380"/>
        <end position="398"/>
    </location>
</feature>
<dbReference type="RefSeq" id="WP_303550953.1">
    <property type="nucleotide sequence ID" value="NZ_JAUOPG010000008.1"/>
</dbReference>
<dbReference type="Proteomes" id="UP001169862">
    <property type="component" value="Unassembled WGS sequence"/>
</dbReference>
<sequence>MGNNPNFLRSKLIVNILVLFLYLSLFVETVNGVALYLGFGYLNSFFSAVKLFVCVAFFLYLLGNSKYLSSVVFVSIMIMLLSGFLNMITLQEYSLRTVPIFFKIMINFLIVFFAYDSLKKGFVKVEIFKFVIFVNYSFLVVNITFSFFGLGFENYKSGDDVGFGGTGFLYAGNEVGVTLMLSNVAMLICFGSSLRRVFFLFLISTLCGLLVMSKSSILGVFVTYFLFILRYNMFMCLGVASVVVAAGGFYLEKILSFMNFAINRWLFLIDSYGISNFILGGNKRVEYIGDFIDQSLSNPFIFVFGRGWIGEAENNFFDLFEAFGLLGVFLFFVWLFVFSRYFSINLRGFDRFDRSLIFASKFSILMVAFVSFIAGHTIQSSLVTPFLIILPILFLRSAKGSMRNE</sequence>